<protein>
    <recommendedName>
        <fullName evidence="9">C2H2-type domain-containing protein</fullName>
    </recommendedName>
</protein>
<keyword evidence="4 7" id="KW-0863">Zinc-finger</keyword>
<dbReference type="Gene3D" id="3.30.160.60">
    <property type="entry name" value="Classic Zinc Finger"/>
    <property type="match status" value="6"/>
</dbReference>
<reference evidence="10" key="1">
    <citation type="submission" date="2009-12" db="EMBL/GenBank/DDBJ databases">
        <title>The Genome Sequence of Anolis carolinensis (Green Anole Lizard).</title>
        <authorList>
            <consortium name="The Genome Sequencing Platform"/>
            <person name="Di Palma F."/>
            <person name="Alfoldi J."/>
            <person name="Heiman D."/>
            <person name="Young S."/>
            <person name="Grabherr M."/>
            <person name="Johnson J."/>
            <person name="Lander E.S."/>
            <person name="Lindblad-Toh K."/>
        </authorList>
    </citation>
    <scope>NUCLEOTIDE SEQUENCE [LARGE SCALE GENOMIC DNA]</scope>
    <source>
        <strain evidence="10">JBL SC #1</strain>
    </source>
</reference>
<organism evidence="10 11">
    <name type="scientific">Anolis carolinensis</name>
    <name type="common">Green anole</name>
    <name type="synonym">American chameleon</name>
    <dbReference type="NCBI Taxonomy" id="28377"/>
    <lineage>
        <taxon>Eukaryota</taxon>
        <taxon>Metazoa</taxon>
        <taxon>Chordata</taxon>
        <taxon>Craniata</taxon>
        <taxon>Vertebrata</taxon>
        <taxon>Euteleostomi</taxon>
        <taxon>Lepidosauria</taxon>
        <taxon>Squamata</taxon>
        <taxon>Bifurcata</taxon>
        <taxon>Unidentata</taxon>
        <taxon>Episquamata</taxon>
        <taxon>Toxicofera</taxon>
        <taxon>Iguania</taxon>
        <taxon>Dactyloidae</taxon>
        <taxon>Anolis</taxon>
    </lineage>
</organism>
<evidence type="ECO:0000256" key="8">
    <source>
        <dbReference type="SAM" id="MobiDB-lite"/>
    </source>
</evidence>
<name>H9GT39_ANOCA</name>
<reference evidence="10" key="3">
    <citation type="submission" date="2025-09" db="UniProtKB">
        <authorList>
            <consortium name="Ensembl"/>
        </authorList>
    </citation>
    <scope>IDENTIFICATION</scope>
</reference>
<dbReference type="PROSITE" id="PS00028">
    <property type="entry name" value="ZINC_FINGER_C2H2_1"/>
    <property type="match status" value="6"/>
</dbReference>
<dbReference type="GO" id="GO:0005634">
    <property type="term" value="C:nucleus"/>
    <property type="evidence" value="ECO:0007669"/>
    <property type="project" value="UniProtKB-SubCell"/>
</dbReference>
<dbReference type="FunFam" id="3.30.160.60:FF:000514">
    <property type="entry name" value="Uncharacterized protein"/>
    <property type="match status" value="1"/>
</dbReference>
<dbReference type="AlphaFoldDB" id="H9GT39"/>
<feature type="domain" description="C2H2-type" evidence="9">
    <location>
        <begin position="223"/>
        <end position="250"/>
    </location>
</feature>
<keyword evidence="6" id="KW-0539">Nucleus</keyword>
<dbReference type="eggNOG" id="KOG1721">
    <property type="taxonomic scope" value="Eukaryota"/>
</dbReference>
<feature type="domain" description="C2H2-type" evidence="9">
    <location>
        <begin position="167"/>
        <end position="194"/>
    </location>
</feature>
<dbReference type="Proteomes" id="UP000001646">
    <property type="component" value="Unplaced"/>
</dbReference>
<comment type="subcellular location">
    <subcellularLocation>
        <location evidence="1">Nucleus</location>
    </subcellularLocation>
</comment>
<feature type="domain" description="C2H2-type" evidence="9">
    <location>
        <begin position="195"/>
        <end position="222"/>
    </location>
</feature>
<evidence type="ECO:0000313" key="10">
    <source>
        <dbReference type="Ensembl" id="ENSACAP00000019840.3"/>
    </source>
</evidence>
<keyword evidence="5" id="KW-0862">Zinc</keyword>
<dbReference type="GO" id="GO:0006357">
    <property type="term" value="P:regulation of transcription by RNA polymerase II"/>
    <property type="evidence" value="ECO:0000318"/>
    <property type="project" value="GO_Central"/>
</dbReference>
<evidence type="ECO:0000256" key="2">
    <source>
        <dbReference type="ARBA" id="ARBA00022723"/>
    </source>
</evidence>
<dbReference type="FunFam" id="3.30.160.60:FF:000358">
    <property type="entry name" value="zinc finger protein 24"/>
    <property type="match status" value="1"/>
</dbReference>
<evidence type="ECO:0000256" key="5">
    <source>
        <dbReference type="ARBA" id="ARBA00022833"/>
    </source>
</evidence>
<keyword evidence="2" id="KW-0479">Metal-binding</keyword>
<dbReference type="SMART" id="SM00355">
    <property type="entry name" value="ZnF_C2H2"/>
    <property type="match status" value="6"/>
</dbReference>
<dbReference type="GO" id="GO:0000981">
    <property type="term" value="F:DNA-binding transcription factor activity, RNA polymerase II-specific"/>
    <property type="evidence" value="ECO:0000318"/>
    <property type="project" value="GO_Central"/>
</dbReference>
<dbReference type="Bgee" id="ENSACAG00000024620">
    <property type="expression patterns" value="Expressed in dewlap and 11 other cell types or tissues"/>
</dbReference>
<evidence type="ECO:0000256" key="6">
    <source>
        <dbReference type="ARBA" id="ARBA00023242"/>
    </source>
</evidence>
<dbReference type="Ensembl" id="ENSACAT00000026468.3">
    <property type="protein sequence ID" value="ENSACAP00000019840.3"/>
    <property type="gene ID" value="ENSACAG00000024620.3"/>
</dbReference>
<dbReference type="PANTHER" id="PTHR16515">
    <property type="entry name" value="PR DOMAIN ZINC FINGER PROTEIN"/>
    <property type="match status" value="1"/>
</dbReference>
<evidence type="ECO:0000256" key="1">
    <source>
        <dbReference type="ARBA" id="ARBA00004123"/>
    </source>
</evidence>
<dbReference type="InterPro" id="IPR036236">
    <property type="entry name" value="Znf_C2H2_sf"/>
</dbReference>
<feature type="compositionally biased region" description="Polar residues" evidence="8">
    <location>
        <begin position="144"/>
        <end position="158"/>
    </location>
</feature>
<evidence type="ECO:0000256" key="4">
    <source>
        <dbReference type="ARBA" id="ARBA00022771"/>
    </source>
</evidence>
<dbReference type="FunFam" id="3.30.160.60:FF:002343">
    <property type="entry name" value="Zinc finger protein 33A"/>
    <property type="match status" value="3"/>
</dbReference>
<feature type="domain" description="C2H2-type" evidence="9">
    <location>
        <begin position="251"/>
        <end position="278"/>
    </location>
</feature>
<dbReference type="GO" id="GO:0008270">
    <property type="term" value="F:zinc ion binding"/>
    <property type="evidence" value="ECO:0007669"/>
    <property type="project" value="UniProtKB-KW"/>
</dbReference>
<dbReference type="HOGENOM" id="CLU_002678_2_1_1"/>
<keyword evidence="3" id="KW-0677">Repeat</keyword>
<evidence type="ECO:0000313" key="11">
    <source>
        <dbReference type="Proteomes" id="UP000001646"/>
    </source>
</evidence>
<accession>H9GT39</accession>
<dbReference type="Pfam" id="PF00096">
    <property type="entry name" value="zf-C2H2"/>
    <property type="match status" value="6"/>
</dbReference>
<reference evidence="10" key="2">
    <citation type="submission" date="2025-08" db="UniProtKB">
        <authorList>
            <consortium name="Ensembl"/>
        </authorList>
    </citation>
    <scope>IDENTIFICATION</scope>
</reference>
<feature type="domain" description="C2H2-type" evidence="9">
    <location>
        <begin position="279"/>
        <end position="306"/>
    </location>
</feature>
<evidence type="ECO:0000256" key="7">
    <source>
        <dbReference type="PROSITE-ProRule" id="PRU00042"/>
    </source>
</evidence>
<dbReference type="InterPro" id="IPR013087">
    <property type="entry name" value="Znf_C2H2_type"/>
</dbReference>
<feature type="region of interest" description="Disordered" evidence="8">
    <location>
        <begin position="100"/>
        <end position="161"/>
    </location>
</feature>
<evidence type="ECO:0000259" key="9">
    <source>
        <dbReference type="PROSITE" id="PS50157"/>
    </source>
</evidence>
<dbReference type="FunFam" id="3.30.160.60:FF:001818">
    <property type="entry name" value="GDNF-inducible zinc finger protein 1 isoform X1"/>
    <property type="match status" value="1"/>
</dbReference>
<keyword evidence="11" id="KW-1185">Reference proteome</keyword>
<dbReference type="PROSITE" id="PS50157">
    <property type="entry name" value="ZINC_FINGER_C2H2_2"/>
    <property type="match status" value="6"/>
</dbReference>
<dbReference type="InterPro" id="IPR050331">
    <property type="entry name" value="Zinc_finger"/>
</dbReference>
<dbReference type="InParanoid" id="H9GT39"/>
<dbReference type="GO" id="GO:0000978">
    <property type="term" value="F:RNA polymerase II cis-regulatory region sequence-specific DNA binding"/>
    <property type="evidence" value="ECO:0000318"/>
    <property type="project" value="GO_Central"/>
</dbReference>
<dbReference type="PANTHER" id="PTHR16515:SF57">
    <property type="entry name" value="ZINC FINGER PROTEIN 154-LIKE"/>
    <property type="match status" value="1"/>
</dbReference>
<sequence>MTCNHPFSNPSLFLSAPCDDAHWSSQEPETFVSANLPEPEKLHCMPMIPSLCSSGSEVASELMDRDPRPCKKEDVHFNEEEWGHLDLDPGARRAEVMEEKWGNTASPDGKENANKEPHRMVLEGYGEDKSSKTEAKEKKKDPTSAAQGSNISESSTQEKTNKGKEGSWCLVCGKSFSSKSSLNLHMRTHTGEKPYMCVECGKSFGQSAHLTSHQRIHTGEKPYVCVECGKSFSQKITLTFHQGSHTGEKPHKCPECGKMYSRKSYLTRHQRSHARGKPYKCLKCGKCFSHSQNLHSHQRIHQGEKPYKCLECDKSFNQKTNLTRHRRTHPAEKL</sequence>
<feature type="compositionally biased region" description="Basic and acidic residues" evidence="8">
    <location>
        <begin position="108"/>
        <end position="142"/>
    </location>
</feature>
<feature type="domain" description="C2H2-type" evidence="9">
    <location>
        <begin position="307"/>
        <end position="334"/>
    </location>
</feature>
<proteinExistence type="predicted"/>
<evidence type="ECO:0000256" key="3">
    <source>
        <dbReference type="ARBA" id="ARBA00022737"/>
    </source>
</evidence>
<dbReference type="SUPFAM" id="SSF57667">
    <property type="entry name" value="beta-beta-alpha zinc fingers"/>
    <property type="match status" value="3"/>
</dbReference>
<dbReference type="GeneTree" id="ENSGT00940000154715"/>